<evidence type="ECO:0000313" key="5">
    <source>
        <dbReference type="Proteomes" id="UP000095347"/>
    </source>
</evidence>
<evidence type="ECO:0000313" key="4">
    <source>
        <dbReference type="EMBL" id="OEJ69302.1"/>
    </source>
</evidence>
<proteinExistence type="predicted"/>
<dbReference type="Proteomes" id="UP000095347">
    <property type="component" value="Unassembled WGS sequence"/>
</dbReference>
<dbReference type="PANTHER" id="PTHR43080">
    <property type="entry name" value="CBS DOMAIN-CONTAINING PROTEIN CBSX3, MITOCHONDRIAL"/>
    <property type="match status" value="1"/>
</dbReference>
<name>A0A1E5QB90_9PROT</name>
<dbReference type="SUPFAM" id="SSF54631">
    <property type="entry name" value="CBS-domain pair"/>
    <property type="match status" value="1"/>
</dbReference>
<keyword evidence="1 2" id="KW-0129">CBS domain</keyword>
<dbReference type="RefSeq" id="WP_069956766.1">
    <property type="nucleotide sequence ID" value="NZ_MCGG01000008.1"/>
</dbReference>
<dbReference type="OrthoDB" id="9771532at2"/>
<dbReference type="Gene3D" id="3.10.580.10">
    <property type="entry name" value="CBS-domain"/>
    <property type="match status" value="1"/>
</dbReference>
<evidence type="ECO:0000259" key="3">
    <source>
        <dbReference type="PROSITE" id="PS51371"/>
    </source>
</evidence>
<gene>
    <name evidence="4" type="ORF">BEN30_04275</name>
</gene>
<organism evidence="4 5">
    <name type="scientific">Magnetovibrio blakemorei</name>
    <dbReference type="NCBI Taxonomy" id="28181"/>
    <lineage>
        <taxon>Bacteria</taxon>
        <taxon>Pseudomonadati</taxon>
        <taxon>Pseudomonadota</taxon>
        <taxon>Alphaproteobacteria</taxon>
        <taxon>Rhodospirillales</taxon>
        <taxon>Magnetovibrionaceae</taxon>
        <taxon>Magnetovibrio</taxon>
    </lineage>
</organism>
<dbReference type="InterPro" id="IPR000644">
    <property type="entry name" value="CBS_dom"/>
</dbReference>
<dbReference type="EMBL" id="MCGG01000008">
    <property type="protein sequence ID" value="OEJ69302.1"/>
    <property type="molecule type" value="Genomic_DNA"/>
</dbReference>
<dbReference type="AlphaFoldDB" id="A0A1E5QB90"/>
<sequence>MSAKSYVKVEDIMSVTIATIDSTATVQEAVTKMRDAGVSSLVVERRDEADEYGLVVVTDIAKRVIAENRSPERVNVYEIMSKPVLTLPKEMNIRYAVRLLVQFGVSRGLVVDGQRVPVGIVTLRDMVLRHVDD</sequence>
<dbReference type="InterPro" id="IPR051257">
    <property type="entry name" value="Diverse_CBS-Domain"/>
</dbReference>
<evidence type="ECO:0000256" key="2">
    <source>
        <dbReference type="PROSITE-ProRule" id="PRU00703"/>
    </source>
</evidence>
<feature type="domain" description="CBS" evidence="3">
    <location>
        <begin position="80"/>
        <end position="133"/>
    </location>
</feature>
<feature type="domain" description="CBS" evidence="3">
    <location>
        <begin position="13"/>
        <end position="72"/>
    </location>
</feature>
<dbReference type="InterPro" id="IPR046342">
    <property type="entry name" value="CBS_dom_sf"/>
</dbReference>
<accession>A0A1E5QB90</accession>
<comment type="caution">
    <text evidence="4">The sequence shown here is derived from an EMBL/GenBank/DDBJ whole genome shotgun (WGS) entry which is preliminary data.</text>
</comment>
<dbReference type="STRING" id="28181.BEN30_04275"/>
<reference evidence="5" key="1">
    <citation type="submission" date="2016-07" db="EMBL/GenBank/DDBJ databases">
        <authorList>
            <person name="Florea S."/>
            <person name="Webb J.S."/>
            <person name="Jaromczyk J."/>
            <person name="Schardl C.L."/>
        </authorList>
    </citation>
    <scope>NUCLEOTIDE SEQUENCE [LARGE SCALE GENOMIC DNA]</scope>
    <source>
        <strain evidence="5">MV-1</strain>
    </source>
</reference>
<protein>
    <recommendedName>
        <fullName evidence="3">CBS domain-containing protein</fullName>
    </recommendedName>
</protein>
<dbReference type="PROSITE" id="PS51371">
    <property type="entry name" value="CBS"/>
    <property type="match status" value="2"/>
</dbReference>
<keyword evidence="5" id="KW-1185">Reference proteome</keyword>
<dbReference type="SMART" id="SM00116">
    <property type="entry name" value="CBS"/>
    <property type="match status" value="2"/>
</dbReference>
<evidence type="ECO:0000256" key="1">
    <source>
        <dbReference type="ARBA" id="ARBA00023122"/>
    </source>
</evidence>
<dbReference type="PANTHER" id="PTHR43080:SF2">
    <property type="entry name" value="CBS DOMAIN-CONTAINING PROTEIN"/>
    <property type="match status" value="1"/>
</dbReference>
<dbReference type="Pfam" id="PF00571">
    <property type="entry name" value="CBS"/>
    <property type="match status" value="2"/>
</dbReference>